<dbReference type="EMBL" id="BOPG01000011">
    <property type="protein sequence ID" value="GIJ54238.1"/>
    <property type="molecule type" value="Genomic_DNA"/>
</dbReference>
<comment type="caution">
    <text evidence="1">The sequence shown here is derived from an EMBL/GenBank/DDBJ whole genome shotgun (WGS) entry which is preliminary data.</text>
</comment>
<name>A0A8J4DYA6_9ACTN</name>
<dbReference type="Proteomes" id="UP000612585">
    <property type="component" value="Unassembled WGS sequence"/>
</dbReference>
<protein>
    <submittedName>
        <fullName evidence="1">Uncharacterized protein</fullName>
    </submittedName>
</protein>
<reference evidence="1" key="1">
    <citation type="submission" date="2021-01" db="EMBL/GenBank/DDBJ databases">
        <title>Whole genome shotgun sequence of Virgisporangium aurantiacum NBRC 16421.</title>
        <authorList>
            <person name="Komaki H."/>
            <person name="Tamura T."/>
        </authorList>
    </citation>
    <scope>NUCLEOTIDE SEQUENCE</scope>
    <source>
        <strain evidence="1">NBRC 16421</strain>
    </source>
</reference>
<evidence type="ECO:0000313" key="1">
    <source>
        <dbReference type="EMBL" id="GIJ54238.1"/>
    </source>
</evidence>
<organism evidence="1 2">
    <name type="scientific">Virgisporangium aurantiacum</name>
    <dbReference type="NCBI Taxonomy" id="175570"/>
    <lineage>
        <taxon>Bacteria</taxon>
        <taxon>Bacillati</taxon>
        <taxon>Actinomycetota</taxon>
        <taxon>Actinomycetes</taxon>
        <taxon>Micromonosporales</taxon>
        <taxon>Micromonosporaceae</taxon>
        <taxon>Virgisporangium</taxon>
    </lineage>
</organism>
<keyword evidence="2" id="KW-1185">Reference proteome</keyword>
<evidence type="ECO:0000313" key="2">
    <source>
        <dbReference type="Proteomes" id="UP000612585"/>
    </source>
</evidence>
<accession>A0A8J4DYA6</accession>
<gene>
    <name evidence="1" type="ORF">Vau01_017540</name>
</gene>
<dbReference type="AlphaFoldDB" id="A0A8J4DYA6"/>
<sequence length="143" mass="15290">MSEGRSRSAGRAAVVPGATLTRRVRSVICVGLDRVSRDEGDARGFGRHRVFVETSICRVDYVGCHWIRTEVVPWARHTHGLKDVVGSARAIGGLSPQSHRATFGQRNWRGSGLLGAIGVVGRRVALEVLPAIAGRQSTGGLPV</sequence>
<proteinExistence type="predicted"/>